<organism evidence="3">
    <name type="scientific">uncultured Desulfobacterium sp</name>
    <dbReference type="NCBI Taxonomy" id="201089"/>
    <lineage>
        <taxon>Bacteria</taxon>
        <taxon>Pseudomonadati</taxon>
        <taxon>Thermodesulfobacteriota</taxon>
        <taxon>Desulfobacteria</taxon>
        <taxon>Desulfobacterales</taxon>
        <taxon>Desulfobacteriaceae</taxon>
        <taxon>Desulfobacterium</taxon>
        <taxon>environmental samples</taxon>
    </lineage>
</organism>
<dbReference type="Gene3D" id="3.40.30.10">
    <property type="entry name" value="Glutaredoxin"/>
    <property type="match status" value="1"/>
</dbReference>
<feature type="domain" description="Thioredoxin" evidence="2">
    <location>
        <begin position="104"/>
        <end position="260"/>
    </location>
</feature>
<dbReference type="SUPFAM" id="SSF52833">
    <property type="entry name" value="Thioredoxin-like"/>
    <property type="match status" value="1"/>
</dbReference>
<dbReference type="Pfam" id="PF13905">
    <property type="entry name" value="Thioredoxin_8"/>
    <property type="match status" value="1"/>
</dbReference>
<gene>
    <name evidence="3" type="ORF">PITCH_A1920030</name>
</gene>
<sequence length="265" mass="30059">MHRSAHPNENASPLTSNCVQLDTLASVFSHQSIYLSNYDFYLTPECNLPILHKKMPFRVFFNGTKKMNKKKLTALILATLVYALSCISSQHAFGDDNQVEFKLIAAGMKMPEFVLHAPDTVEDQRYLGLKDMSSFSIVNISAKIIIMEAFSFYCPHCRNQAPGLNKLYNFIREDEKLSNEVKILGLSIGTDKDKTDLWKSSMHVPFPLFRDTDTSIWKKLGRPGLPCLIILSKSGEVLAVHFGVIDDMEGFFSKIKEFHKNQNTQ</sequence>
<protein>
    <recommendedName>
        <fullName evidence="2">Thioredoxin domain-containing protein</fullName>
    </recommendedName>
</protein>
<dbReference type="PROSITE" id="PS51352">
    <property type="entry name" value="THIOREDOXIN_2"/>
    <property type="match status" value="1"/>
</dbReference>
<dbReference type="InterPro" id="IPR013766">
    <property type="entry name" value="Thioredoxin_domain"/>
</dbReference>
<evidence type="ECO:0000256" key="1">
    <source>
        <dbReference type="SAM" id="Phobius"/>
    </source>
</evidence>
<name>A0A445MWG7_9BACT</name>
<evidence type="ECO:0000313" key="3">
    <source>
        <dbReference type="EMBL" id="SPD73691.1"/>
    </source>
</evidence>
<reference evidence="3" key="1">
    <citation type="submission" date="2018-01" db="EMBL/GenBank/DDBJ databases">
        <authorList>
            <person name="Regsiter A."/>
            <person name="William W."/>
        </authorList>
    </citation>
    <scope>NUCLEOTIDE SEQUENCE</scope>
    <source>
        <strain evidence="3">TRIP AH-1</strain>
    </source>
</reference>
<proteinExistence type="predicted"/>
<keyword evidence="1" id="KW-0472">Membrane</keyword>
<dbReference type="InterPro" id="IPR036249">
    <property type="entry name" value="Thioredoxin-like_sf"/>
</dbReference>
<dbReference type="CDD" id="cd02966">
    <property type="entry name" value="TlpA_like_family"/>
    <property type="match status" value="1"/>
</dbReference>
<dbReference type="EMBL" id="OJIN01000104">
    <property type="protein sequence ID" value="SPD73691.1"/>
    <property type="molecule type" value="Genomic_DNA"/>
</dbReference>
<dbReference type="InterPro" id="IPR012336">
    <property type="entry name" value="Thioredoxin-like_fold"/>
</dbReference>
<dbReference type="AlphaFoldDB" id="A0A445MWG7"/>
<evidence type="ECO:0000259" key="2">
    <source>
        <dbReference type="PROSITE" id="PS51352"/>
    </source>
</evidence>
<keyword evidence="1" id="KW-0812">Transmembrane</keyword>
<feature type="transmembrane region" description="Helical" evidence="1">
    <location>
        <begin position="72"/>
        <end position="93"/>
    </location>
</feature>
<keyword evidence="1" id="KW-1133">Transmembrane helix</keyword>
<accession>A0A445MWG7</accession>